<proteinExistence type="predicted"/>
<evidence type="ECO:0000313" key="3">
    <source>
        <dbReference type="Proteomes" id="UP000030104"/>
    </source>
</evidence>
<organism evidence="2 3">
    <name type="scientific">Penicillium italicum</name>
    <name type="common">Blue mold</name>
    <dbReference type="NCBI Taxonomy" id="40296"/>
    <lineage>
        <taxon>Eukaryota</taxon>
        <taxon>Fungi</taxon>
        <taxon>Dikarya</taxon>
        <taxon>Ascomycota</taxon>
        <taxon>Pezizomycotina</taxon>
        <taxon>Eurotiomycetes</taxon>
        <taxon>Eurotiomycetidae</taxon>
        <taxon>Eurotiales</taxon>
        <taxon>Aspergillaceae</taxon>
        <taxon>Penicillium</taxon>
    </lineage>
</organism>
<gene>
    <name evidence="2" type="ORF">PITC_049650</name>
</gene>
<evidence type="ECO:0000256" key="1">
    <source>
        <dbReference type="SAM" id="MobiDB-lite"/>
    </source>
</evidence>
<dbReference type="AlphaFoldDB" id="A0A0A2K9L6"/>
<sequence length="46" mass="5534">MRKENGIELSNWRKKKEKKARSRTKQRIPPLIETKDDDHQGRKSES</sequence>
<dbReference type="EMBL" id="JQGA01001632">
    <property type="protein sequence ID" value="KGO63583.1"/>
    <property type="molecule type" value="Genomic_DNA"/>
</dbReference>
<feature type="compositionally biased region" description="Basic residues" evidence="1">
    <location>
        <begin position="12"/>
        <end position="26"/>
    </location>
</feature>
<evidence type="ECO:0000313" key="2">
    <source>
        <dbReference type="EMBL" id="KGO63583.1"/>
    </source>
</evidence>
<feature type="compositionally biased region" description="Basic and acidic residues" evidence="1">
    <location>
        <begin position="33"/>
        <end position="46"/>
    </location>
</feature>
<accession>A0A0A2K9L6</accession>
<dbReference type="Proteomes" id="UP000030104">
    <property type="component" value="Unassembled WGS sequence"/>
</dbReference>
<reference evidence="2 3" key="1">
    <citation type="journal article" date="2015" name="Mol. Plant Microbe Interact.">
        <title>Genome, transcriptome, and functional analyses of Penicillium expansum provide new insights into secondary metabolism and pathogenicity.</title>
        <authorList>
            <person name="Ballester A.R."/>
            <person name="Marcet-Houben M."/>
            <person name="Levin E."/>
            <person name="Sela N."/>
            <person name="Selma-Lazaro C."/>
            <person name="Carmona L."/>
            <person name="Wisniewski M."/>
            <person name="Droby S."/>
            <person name="Gonzalez-Candelas L."/>
            <person name="Gabaldon T."/>
        </authorList>
    </citation>
    <scope>NUCLEOTIDE SEQUENCE [LARGE SCALE GENOMIC DNA]</scope>
    <source>
        <strain evidence="2 3">PHI-1</strain>
    </source>
</reference>
<protein>
    <submittedName>
        <fullName evidence="2">Uncharacterized protein</fullName>
    </submittedName>
</protein>
<name>A0A0A2K9L6_PENIT</name>
<comment type="caution">
    <text evidence="2">The sequence shown here is derived from an EMBL/GenBank/DDBJ whole genome shotgun (WGS) entry which is preliminary data.</text>
</comment>
<keyword evidence="3" id="KW-1185">Reference proteome</keyword>
<feature type="region of interest" description="Disordered" evidence="1">
    <location>
        <begin position="1"/>
        <end position="46"/>
    </location>
</feature>
<dbReference type="HOGENOM" id="CLU_3191512_0_0_1"/>